<protein>
    <recommendedName>
        <fullName evidence="2">SGNH hydrolase-type esterase domain-containing protein</fullName>
    </recommendedName>
</protein>
<sequence length="251" mass="25541">MGARGTLHDMNDRLQNGALAGLLVLTLVLVGFSLRSRGSSPATTQARPTTSSASATPTPTPTKAAGPVVFLGDSVTEGKSATTPAKRWTALVARSLGLKEVNLGHARTGYLRVGPDGSCGDAACPSFKDSIKAVVAAAPSTVIVTGGGNDTGLPADEVSDAVTATLSGLRKALPDATIYVVNPWWDLRPLPDTLGELTTTVSKAATAADLTYLDTEQPLVGKPDLMVASGTNPNDAGHAALAKAVTEAMKP</sequence>
<reference evidence="3 4" key="1">
    <citation type="submission" date="2019-07" db="EMBL/GenBank/DDBJ databases">
        <title>Whole genome shotgun sequence of Knoellia locipacati NBRC 109775.</title>
        <authorList>
            <person name="Hosoyama A."/>
            <person name="Uohara A."/>
            <person name="Ohji S."/>
            <person name="Ichikawa N."/>
        </authorList>
    </citation>
    <scope>NUCLEOTIDE SEQUENCE [LARGE SCALE GENOMIC DNA]</scope>
    <source>
        <strain evidence="3 4">NBRC 109775</strain>
    </source>
</reference>
<dbReference type="EMBL" id="BKBA01000009">
    <property type="protein sequence ID" value="GEQ14561.1"/>
    <property type="molecule type" value="Genomic_DNA"/>
</dbReference>
<dbReference type="PANTHER" id="PTHR30383">
    <property type="entry name" value="THIOESTERASE 1/PROTEASE 1/LYSOPHOSPHOLIPASE L1"/>
    <property type="match status" value="1"/>
</dbReference>
<dbReference type="Gene3D" id="3.40.50.1110">
    <property type="entry name" value="SGNH hydrolase"/>
    <property type="match status" value="1"/>
</dbReference>
<evidence type="ECO:0000259" key="2">
    <source>
        <dbReference type="Pfam" id="PF13472"/>
    </source>
</evidence>
<accession>A0A512T390</accession>
<dbReference type="InterPro" id="IPR051532">
    <property type="entry name" value="Ester_Hydrolysis_Enzymes"/>
</dbReference>
<dbReference type="AlphaFoldDB" id="A0A512T390"/>
<evidence type="ECO:0000256" key="1">
    <source>
        <dbReference type="SAM" id="MobiDB-lite"/>
    </source>
</evidence>
<feature type="region of interest" description="Disordered" evidence="1">
    <location>
        <begin position="37"/>
        <end position="67"/>
    </location>
</feature>
<comment type="caution">
    <text evidence="3">The sequence shown here is derived from an EMBL/GenBank/DDBJ whole genome shotgun (WGS) entry which is preliminary data.</text>
</comment>
<keyword evidence="4" id="KW-1185">Reference proteome</keyword>
<dbReference type="Proteomes" id="UP000321793">
    <property type="component" value="Unassembled WGS sequence"/>
</dbReference>
<dbReference type="CDD" id="cd00229">
    <property type="entry name" value="SGNH_hydrolase"/>
    <property type="match status" value="1"/>
</dbReference>
<evidence type="ECO:0000313" key="3">
    <source>
        <dbReference type="EMBL" id="GEQ14561.1"/>
    </source>
</evidence>
<organism evidence="3 4">
    <name type="scientific">Knoellia locipacati</name>
    <dbReference type="NCBI Taxonomy" id="882824"/>
    <lineage>
        <taxon>Bacteria</taxon>
        <taxon>Bacillati</taxon>
        <taxon>Actinomycetota</taxon>
        <taxon>Actinomycetes</taxon>
        <taxon>Micrococcales</taxon>
        <taxon>Intrasporangiaceae</taxon>
        <taxon>Knoellia</taxon>
    </lineage>
</organism>
<dbReference type="SUPFAM" id="SSF52266">
    <property type="entry name" value="SGNH hydrolase"/>
    <property type="match status" value="1"/>
</dbReference>
<dbReference type="InterPro" id="IPR036514">
    <property type="entry name" value="SGNH_hydro_sf"/>
</dbReference>
<feature type="domain" description="SGNH hydrolase-type esterase" evidence="2">
    <location>
        <begin position="70"/>
        <end position="240"/>
    </location>
</feature>
<evidence type="ECO:0000313" key="4">
    <source>
        <dbReference type="Proteomes" id="UP000321793"/>
    </source>
</evidence>
<name>A0A512T390_9MICO</name>
<proteinExistence type="predicted"/>
<dbReference type="PANTHER" id="PTHR30383:SF5">
    <property type="entry name" value="SGNH HYDROLASE-TYPE ESTERASE DOMAIN-CONTAINING PROTEIN"/>
    <property type="match status" value="1"/>
</dbReference>
<dbReference type="GO" id="GO:0004622">
    <property type="term" value="F:phosphatidylcholine lysophospholipase activity"/>
    <property type="evidence" value="ECO:0007669"/>
    <property type="project" value="TreeGrafter"/>
</dbReference>
<dbReference type="Pfam" id="PF13472">
    <property type="entry name" value="Lipase_GDSL_2"/>
    <property type="match status" value="1"/>
</dbReference>
<dbReference type="InterPro" id="IPR013830">
    <property type="entry name" value="SGNH_hydro"/>
</dbReference>
<gene>
    <name evidence="3" type="ORF">KLO01_26080</name>
</gene>
<feature type="compositionally biased region" description="Low complexity" evidence="1">
    <location>
        <begin position="39"/>
        <end position="65"/>
    </location>
</feature>